<keyword evidence="9" id="KW-1185">Reference proteome</keyword>
<name>A0A8K1C2D4_PYTOL</name>
<dbReference type="GO" id="GO:0022627">
    <property type="term" value="C:cytosolic small ribosomal subunit"/>
    <property type="evidence" value="ECO:0007669"/>
    <property type="project" value="TreeGrafter"/>
</dbReference>
<keyword evidence="2 6" id="KW-0699">rRNA-binding</keyword>
<dbReference type="Pfam" id="PF16121">
    <property type="entry name" value="40S_S4_C"/>
    <property type="match status" value="1"/>
</dbReference>
<dbReference type="OrthoDB" id="1109245at2759"/>
<dbReference type="Gene3D" id="2.30.30.30">
    <property type="match status" value="1"/>
</dbReference>
<dbReference type="InterPro" id="IPR014722">
    <property type="entry name" value="Rib_uL2_dom2"/>
</dbReference>
<dbReference type="GO" id="GO:0003735">
    <property type="term" value="F:structural constituent of ribosome"/>
    <property type="evidence" value="ECO:0007669"/>
    <property type="project" value="UniProtKB-UniRule"/>
</dbReference>
<reference evidence="8" key="1">
    <citation type="submission" date="2019-03" db="EMBL/GenBank/DDBJ databases">
        <title>Long read genome sequence of the mycoparasitic Pythium oligandrum ATCC 38472 isolated from sugarbeet rhizosphere.</title>
        <authorList>
            <person name="Gaulin E."/>
        </authorList>
    </citation>
    <scope>NUCLEOTIDE SEQUENCE</scope>
    <source>
        <strain evidence="8">ATCC 38472_TT</strain>
    </source>
</reference>
<dbReference type="Gene3D" id="3.10.290.10">
    <property type="entry name" value="RNA-binding S4 domain"/>
    <property type="match status" value="1"/>
</dbReference>
<dbReference type="GO" id="GO:0019843">
    <property type="term" value="F:rRNA binding"/>
    <property type="evidence" value="ECO:0007669"/>
    <property type="project" value="UniProtKB-UniRule"/>
</dbReference>
<dbReference type="PROSITE" id="PS50889">
    <property type="entry name" value="S4"/>
    <property type="match status" value="1"/>
</dbReference>
<dbReference type="CDD" id="cd06087">
    <property type="entry name" value="KOW_RPS4"/>
    <property type="match status" value="1"/>
</dbReference>
<gene>
    <name evidence="8" type="ORF">Poli38472_013100</name>
</gene>
<dbReference type="FunFam" id="2.40.50.740:FF:000001">
    <property type="entry name" value="40S ribosomal protein S4"/>
    <property type="match status" value="1"/>
</dbReference>
<dbReference type="PANTHER" id="PTHR11581:SF0">
    <property type="entry name" value="SMALL RIBOSOMAL SUBUNIT PROTEIN ES4"/>
    <property type="match status" value="1"/>
</dbReference>
<dbReference type="InterPro" id="IPR013843">
    <property type="entry name" value="Ribosomal_eS4_N"/>
</dbReference>
<dbReference type="SMART" id="SM00739">
    <property type="entry name" value="KOW"/>
    <property type="match status" value="1"/>
</dbReference>
<evidence type="ECO:0000259" key="7">
    <source>
        <dbReference type="SMART" id="SM00739"/>
    </source>
</evidence>
<keyword evidence="4 6" id="KW-0689">Ribosomal protein</keyword>
<organism evidence="8 9">
    <name type="scientific">Pythium oligandrum</name>
    <name type="common">Mycoparasitic fungus</name>
    <dbReference type="NCBI Taxonomy" id="41045"/>
    <lineage>
        <taxon>Eukaryota</taxon>
        <taxon>Sar</taxon>
        <taxon>Stramenopiles</taxon>
        <taxon>Oomycota</taxon>
        <taxon>Peronosporomycetes</taxon>
        <taxon>Pythiales</taxon>
        <taxon>Pythiaceae</taxon>
        <taxon>Pythium</taxon>
    </lineage>
</organism>
<dbReference type="PANTHER" id="PTHR11581">
    <property type="entry name" value="30S/40S RIBOSOMAL PROTEIN S4"/>
    <property type="match status" value="1"/>
</dbReference>
<evidence type="ECO:0000256" key="3">
    <source>
        <dbReference type="ARBA" id="ARBA00022884"/>
    </source>
</evidence>
<protein>
    <recommendedName>
        <fullName evidence="6">40S ribosomal protein S4</fullName>
    </recommendedName>
</protein>
<dbReference type="CDD" id="cd00165">
    <property type="entry name" value="S4"/>
    <property type="match status" value="1"/>
</dbReference>
<dbReference type="GO" id="GO:0006412">
    <property type="term" value="P:translation"/>
    <property type="evidence" value="ECO:0007669"/>
    <property type="project" value="InterPro"/>
</dbReference>
<dbReference type="Pfam" id="PF08071">
    <property type="entry name" value="RS4NT"/>
    <property type="match status" value="1"/>
</dbReference>
<evidence type="ECO:0000256" key="2">
    <source>
        <dbReference type="ARBA" id="ARBA00022730"/>
    </source>
</evidence>
<accession>A0A8K1C2D4</accession>
<dbReference type="Pfam" id="PF00467">
    <property type="entry name" value="KOW"/>
    <property type="match status" value="1"/>
</dbReference>
<dbReference type="InterPro" id="IPR041982">
    <property type="entry name" value="Ribosomal_eS4_KOW"/>
</dbReference>
<sequence length="262" mass="29776">MPRGPRKHLKRMSAPKHWMLGKLDGIWAPRPSSGPHKLRECLPLVIVLRNRLKYALTKKEVTTICLNKLIKVDNKVRVDPDFPAGFMDVIELPKSGDAFRLLYDTKGRFVLHRINAEEKKYKLCKVTRQEYTKKAIPYIATKDGRTIRYPDPLIKVNDTVKIDLETGKIVDFVKFEAGNLVMITGGRNAGRVGILHHIERHEGSFNIAHIKDSAGHSFATRMGNVFVIGNESRPWVSLPKGKGIKLSILEELNIREAKQARK</sequence>
<dbReference type="InterPro" id="IPR013845">
    <property type="entry name" value="Ribosomal_eS4_central_region"/>
</dbReference>
<comment type="similarity">
    <text evidence="1 6">Belongs to the eukaryotic ribosomal protein eS4 family.</text>
</comment>
<dbReference type="AlphaFoldDB" id="A0A8K1C2D4"/>
<comment type="caution">
    <text evidence="8">The sequence shown here is derived from an EMBL/GenBank/DDBJ whole genome shotgun (WGS) entry which is preliminary data.</text>
</comment>
<dbReference type="PIRSF" id="PIRSF002116">
    <property type="entry name" value="Ribosomal_S4"/>
    <property type="match status" value="1"/>
</dbReference>
<dbReference type="InterPro" id="IPR036986">
    <property type="entry name" value="S4_RNA-bd_sf"/>
</dbReference>
<dbReference type="PROSITE" id="PS00528">
    <property type="entry name" value="RIBOSOMAL_S4E"/>
    <property type="match status" value="1"/>
</dbReference>
<feature type="domain" description="KOW" evidence="7">
    <location>
        <begin position="174"/>
        <end position="201"/>
    </location>
</feature>
<evidence type="ECO:0000256" key="1">
    <source>
        <dbReference type="ARBA" id="ARBA00007500"/>
    </source>
</evidence>
<dbReference type="InterPro" id="IPR038237">
    <property type="entry name" value="Ribosomal_eS4_central_sf"/>
</dbReference>
<evidence type="ECO:0000313" key="9">
    <source>
        <dbReference type="Proteomes" id="UP000794436"/>
    </source>
</evidence>
<dbReference type="Pfam" id="PF00900">
    <property type="entry name" value="Ribosomal_S4e"/>
    <property type="match status" value="1"/>
</dbReference>
<evidence type="ECO:0000256" key="6">
    <source>
        <dbReference type="PIRNR" id="PIRNR002116"/>
    </source>
</evidence>
<evidence type="ECO:0000256" key="4">
    <source>
        <dbReference type="ARBA" id="ARBA00022980"/>
    </source>
</evidence>
<dbReference type="EMBL" id="SPLM01000148">
    <property type="protein sequence ID" value="TMW55209.1"/>
    <property type="molecule type" value="Genomic_DNA"/>
</dbReference>
<evidence type="ECO:0000313" key="8">
    <source>
        <dbReference type="EMBL" id="TMW55209.1"/>
    </source>
</evidence>
<dbReference type="HAMAP" id="MF_00485">
    <property type="entry name" value="Ribosomal_eS4"/>
    <property type="match status" value="1"/>
</dbReference>
<dbReference type="InterPro" id="IPR032277">
    <property type="entry name" value="Ribosomal_eS4_C"/>
</dbReference>
<dbReference type="Proteomes" id="UP000794436">
    <property type="component" value="Unassembled WGS sequence"/>
</dbReference>
<proteinExistence type="inferred from homology"/>
<dbReference type="InterPro" id="IPR005824">
    <property type="entry name" value="KOW"/>
</dbReference>
<keyword evidence="3 6" id="KW-0694">RNA-binding</keyword>
<dbReference type="FunFam" id="3.10.290.10:FF:000002">
    <property type="entry name" value="40S ribosomal protein S4"/>
    <property type="match status" value="1"/>
</dbReference>
<dbReference type="InterPro" id="IPR000876">
    <property type="entry name" value="Ribosomal_eS4"/>
</dbReference>
<dbReference type="FunFam" id="2.30.30.30:FF:000005">
    <property type="entry name" value="40S ribosomal protein S4"/>
    <property type="match status" value="1"/>
</dbReference>
<dbReference type="InterPro" id="IPR018199">
    <property type="entry name" value="Ribosomal_eS4_N_CS"/>
</dbReference>
<evidence type="ECO:0000256" key="5">
    <source>
        <dbReference type="ARBA" id="ARBA00023274"/>
    </source>
</evidence>
<dbReference type="Gene3D" id="2.40.50.740">
    <property type="match status" value="1"/>
</dbReference>
<keyword evidence="5 6" id="KW-0687">Ribonucleoprotein</keyword>